<evidence type="ECO:0000256" key="1">
    <source>
        <dbReference type="SAM" id="MobiDB-lite"/>
    </source>
</evidence>
<gene>
    <name evidence="3" type="ORF">GCM10010334_04000</name>
</gene>
<evidence type="ECO:0000313" key="4">
    <source>
        <dbReference type="Proteomes" id="UP000638353"/>
    </source>
</evidence>
<reference evidence="3" key="2">
    <citation type="submission" date="2020-09" db="EMBL/GenBank/DDBJ databases">
        <authorList>
            <person name="Sun Q."/>
            <person name="Ohkuma M."/>
        </authorList>
    </citation>
    <scope>NUCLEOTIDE SEQUENCE</scope>
    <source>
        <strain evidence="3">JCM 4637</strain>
    </source>
</reference>
<sequence>MWGPYEGAGRSLLYADLCAELRTGRAGPGAPEPLSCALLVSSLRGSPIAGVSTGVRERVGAVARRPTAAVTGLVLILEAFGFVFVNYVLGRVVEGQSMSLAGLDPGAMAAGAWIMGGVAGVFLAVCGVFLVLAAVKDRPALARWLRILLIVCAVVHGVLGAAAVGLVSWWAFAWMMLVVGLIVLSLLLYGRRSDALHDPQVDAPPAKPTTPPTTPPGNGSAATA</sequence>
<name>A0A918WSJ7_9ACTN</name>
<dbReference type="Proteomes" id="UP000638353">
    <property type="component" value="Unassembled WGS sequence"/>
</dbReference>
<reference evidence="3" key="1">
    <citation type="journal article" date="2014" name="Int. J. Syst. Evol. Microbiol.">
        <title>Complete genome sequence of Corynebacterium casei LMG S-19264T (=DSM 44701T), isolated from a smear-ripened cheese.</title>
        <authorList>
            <consortium name="US DOE Joint Genome Institute (JGI-PGF)"/>
            <person name="Walter F."/>
            <person name="Albersmeier A."/>
            <person name="Kalinowski J."/>
            <person name="Ruckert C."/>
        </authorList>
    </citation>
    <scope>NUCLEOTIDE SEQUENCE</scope>
    <source>
        <strain evidence="3">JCM 4637</strain>
    </source>
</reference>
<feature type="transmembrane region" description="Helical" evidence="2">
    <location>
        <begin position="172"/>
        <end position="190"/>
    </location>
</feature>
<keyword evidence="2" id="KW-0812">Transmembrane</keyword>
<evidence type="ECO:0000256" key="2">
    <source>
        <dbReference type="SAM" id="Phobius"/>
    </source>
</evidence>
<proteinExistence type="predicted"/>
<keyword evidence="2" id="KW-1133">Transmembrane helix</keyword>
<keyword evidence="2" id="KW-0472">Membrane</keyword>
<accession>A0A918WSJ7</accession>
<dbReference type="AlphaFoldDB" id="A0A918WSJ7"/>
<feature type="transmembrane region" description="Helical" evidence="2">
    <location>
        <begin position="68"/>
        <end position="90"/>
    </location>
</feature>
<feature type="compositionally biased region" description="Pro residues" evidence="1">
    <location>
        <begin position="205"/>
        <end position="215"/>
    </location>
</feature>
<feature type="region of interest" description="Disordered" evidence="1">
    <location>
        <begin position="199"/>
        <end position="224"/>
    </location>
</feature>
<organism evidence="3 4">
    <name type="scientific">Streptomyces finlayi</name>
    <dbReference type="NCBI Taxonomy" id="67296"/>
    <lineage>
        <taxon>Bacteria</taxon>
        <taxon>Bacillati</taxon>
        <taxon>Actinomycetota</taxon>
        <taxon>Actinomycetes</taxon>
        <taxon>Kitasatosporales</taxon>
        <taxon>Streptomycetaceae</taxon>
        <taxon>Streptomyces</taxon>
    </lineage>
</organism>
<feature type="transmembrane region" description="Helical" evidence="2">
    <location>
        <begin position="147"/>
        <end position="166"/>
    </location>
</feature>
<protein>
    <submittedName>
        <fullName evidence="3">Uncharacterized protein</fullName>
    </submittedName>
</protein>
<dbReference type="EMBL" id="BMVC01000001">
    <property type="protein sequence ID" value="GHC78548.1"/>
    <property type="molecule type" value="Genomic_DNA"/>
</dbReference>
<comment type="caution">
    <text evidence="3">The sequence shown here is derived from an EMBL/GenBank/DDBJ whole genome shotgun (WGS) entry which is preliminary data.</text>
</comment>
<evidence type="ECO:0000313" key="3">
    <source>
        <dbReference type="EMBL" id="GHC78548.1"/>
    </source>
</evidence>
<feature type="transmembrane region" description="Helical" evidence="2">
    <location>
        <begin position="110"/>
        <end position="135"/>
    </location>
</feature>